<gene>
    <name evidence="1" type="ORF">HQ393_02240</name>
</gene>
<organism evidence="1 2">
    <name type="scientific">Chitinibacter bivalviorum</name>
    <dbReference type="NCBI Taxonomy" id="2739434"/>
    <lineage>
        <taxon>Bacteria</taxon>
        <taxon>Pseudomonadati</taxon>
        <taxon>Pseudomonadota</taxon>
        <taxon>Betaproteobacteria</taxon>
        <taxon>Neisseriales</taxon>
        <taxon>Chitinibacteraceae</taxon>
        <taxon>Chitinibacter</taxon>
    </lineage>
</organism>
<dbReference type="KEGG" id="chiz:HQ393_02240"/>
<protein>
    <submittedName>
        <fullName evidence="1">Uncharacterized protein</fullName>
    </submittedName>
</protein>
<dbReference type="Proteomes" id="UP000509597">
    <property type="component" value="Chromosome"/>
</dbReference>
<dbReference type="RefSeq" id="WP_179357246.1">
    <property type="nucleotide sequence ID" value="NZ_CP058627.1"/>
</dbReference>
<name>A0A7H9BEJ8_9NEIS</name>
<reference evidence="1 2" key="1">
    <citation type="submission" date="2020-07" db="EMBL/GenBank/DDBJ databases">
        <title>Complete genome sequence of Chitinibacter sp. 2T18.</title>
        <authorList>
            <person name="Bae J.-W."/>
            <person name="Choi J.-W."/>
        </authorList>
    </citation>
    <scope>NUCLEOTIDE SEQUENCE [LARGE SCALE GENOMIC DNA]</scope>
    <source>
        <strain evidence="1 2">2T18</strain>
    </source>
</reference>
<dbReference type="AlphaFoldDB" id="A0A7H9BEJ8"/>
<dbReference type="EMBL" id="CP058627">
    <property type="protein sequence ID" value="QLG87160.1"/>
    <property type="molecule type" value="Genomic_DNA"/>
</dbReference>
<sequence>MAYRFRISATAFVQLQQLQVPMALIEYLAQPAWRGSAPMLSSRMLAQMPPSLRMMAQRFLGLYVTANGEGEVTSVQRMQHRLASAAQADHYGLVVNQQPGAAQHEINWRTPIGA</sequence>
<evidence type="ECO:0000313" key="1">
    <source>
        <dbReference type="EMBL" id="QLG87160.1"/>
    </source>
</evidence>
<keyword evidence="2" id="KW-1185">Reference proteome</keyword>
<evidence type="ECO:0000313" key="2">
    <source>
        <dbReference type="Proteomes" id="UP000509597"/>
    </source>
</evidence>
<proteinExistence type="predicted"/>
<accession>A0A7H9BEJ8</accession>